<dbReference type="GeneID" id="78500220"/>
<sequence>MRITVRFQDGAIEEFDTNTLTTDSALGRMNALTDLRVVLEDGLWVEASWYRVVGSEGADMPLAQRSAGCRLHVLSEEEVALVRSVELDGRLQWVRVGPDLCDVAKLDEASDLFYDADEPSRSMAGRAVWLHDYLRDALSGELHGPDGERLICEKLGMTVASYEFVSGVAASVYSDDTFE</sequence>
<organism evidence="1 2">
    <name type="scientific">Parafannyhessea umbonata</name>
    <dbReference type="NCBI Taxonomy" id="604330"/>
    <lineage>
        <taxon>Bacteria</taxon>
        <taxon>Bacillati</taxon>
        <taxon>Actinomycetota</taxon>
        <taxon>Coriobacteriia</taxon>
        <taxon>Coriobacteriales</taxon>
        <taxon>Atopobiaceae</taxon>
        <taxon>Parafannyhessea</taxon>
    </lineage>
</organism>
<dbReference type="AlphaFoldDB" id="A0A1H1LD61"/>
<accession>A0A1H1LD61</accession>
<gene>
    <name evidence="1" type="ORF">SAMN04489857_0854</name>
</gene>
<dbReference type="RefSeq" id="WP_090861988.1">
    <property type="nucleotide sequence ID" value="NZ_LT629759.1"/>
</dbReference>
<evidence type="ECO:0000313" key="2">
    <source>
        <dbReference type="Proteomes" id="UP000199480"/>
    </source>
</evidence>
<protein>
    <submittedName>
        <fullName evidence="1">Uncharacterized protein</fullName>
    </submittedName>
</protein>
<reference evidence="2" key="1">
    <citation type="submission" date="2016-10" db="EMBL/GenBank/DDBJ databases">
        <authorList>
            <person name="Varghese N."/>
            <person name="Submissions S."/>
        </authorList>
    </citation>
    <scope>NUCLEOTIDE SEQUENCE [LARGE SCALE GENOMIC DNA]</scope>
    <source>
        <strain evidence="2">DSM 22620</strain>
    </source>
</reference>
<dbReference type="OrthoDB" id="3192982at2"/>
<dbReference type="Proteomes" id="UP000199480">
    <property type="component" value="Chromosome I"/>
</dbReference>
<dbReference type="EMBL" id="LT629759">
    <property type="protein sequence ID" value="SDR72280.1"/>
    <property type="molecule type" value="Genomic_DNA"/>
</dbReference>
<name>A0A1H1LD61_9ACTN</name>
<evidence type="ECO:0000313" key="1">
    <source>
        <dbReference type="EMBL" id="SDR72280.1"/>
    </source>
</evidence>
<proteinExistence type="predicted"/>